<dbReference type="InterPro" id="IPR036877">
    <property type="entry name" value="SUI1_dom_sf"/>
</dbReference>
<dbReference type="GO" id="GO:0003729">
    <property type="term" value="F:mRNA binding"/>
    <property type="evidence" value="ECO:0007669"/>
    <property type="project" value="TreeGrafter"/>
</dbReference>
<keyword evidence="6" id="KW-1185">Reference proteome</keyword>
<organism evidence="5 6">
    <name type="scientific">Cyclobacterium amurskyense</name>
    <dbReference type="NCBI Taxonomy" id="320787"/>
    <lineage>
        <taxon>Bacteria</taxon>
        <taxon>Pseudomonadati</taxon>
        <taxon>Bacteroidota</taxon>
        <taxon>Cytophagia</taxon>
        <taxon>Cytophagales</taxon>
        <taxon>Cyclobacteriaceae</taxon>
        <taxon>Cyclobacterium</taxon>
    </lineage>
</organism>
<accession>A0A0H4PL59</accession>
<dbReference type="Proteomes" id="UP000036520">
    <property type="component" value="Chromosome"/>
</dbReference>
<dbReference type="KEGG" id="camu:CA2015_4438"/>
<dbReference type="PATRIC" id="fig|320787.5.peg.4868"/>
<dbReference type="PANTHER" id="PTHR12789:SF0">
    <property type="entry name" value="DENSITY-REGULATED PROTEIN"/>
    <property type="match status" value="1"/>
</dbReference>
<dbReference type="GO" id="GO:0006417">
    <property type="term" value="P:regulation of translation"/>
    <property type="evidence" value="ECO:0007669"/>
    <property type="project" value="UniProtKB-KW"/>
</dbReference>
<name>A0A0H4PL59_9BACT</name>
<dbReference type="PROSITE" id="PS50296">
    <property type="entry name" value="SUI1"/>
    <property type="match status" value="1"/>
</dbReference>
<keyword evidence="5" id="KW-0396">Initiation factor</keyword>
<dbReference type="Gene3D" id="3.30.780.10">
    <property type="entry name" value="SUI1-like domain"/>
    <property type="match status" value="1"/>
</dbReference>
<evidence type="ECO:0000256" key="1">
    <source>
        <dbReference type="ARBA" id="ARBA00005422"/>
    </source>
</evidence>
<dbReference type="GO" id="GO:0002188">
    <property type="term" value="P:translation reinitiation"/>
    <property type="evidence" value="ECO:0007669"/>
    <property type="project" value="TreeGrafter"/>
</dbReference>
<keyword evidence="3" id="KW-0648">Protein biosynthesis</keyword>
<reference evidence="5 6" key="1">
    <citation type="submission" date="2015-07" db="EMBL/GenBank/DDBJ databases">
        <authorList>
            <person name="Kim K.M."/>
        </authorList>
    </citation>
    <scope>NUCLEOTIDE SEQUENCE [LARGE SCALE GENOMIC DNA]</scope>
    <source>
        <strain evidence="5 6">KCTC 12363</strain>
    </source>
</reference>
<dbReference type="InterPro" id="IPR001950">
    <property type="entry name" value="SUI1"/>
</dbReference>
<dbReference type="PANTHER" id="PTHR12789">
    <property type="entry name" value="DENSITY-REGULATED PROTEIN HOMOLOG"/>
    <property type="match status" value="1"/>
</dbReference>
<dbReference type="PIRSF" id="PIRSF037511">
    <property type="entry name" value="Transl_init_SUI1_pro"/>
    <property type="match status" value="1"/>
</dbReference>
<dbReference type="CDD" id="cd11567">
    <property type="entry name" value="YciH_like"/>
    <property type="match status" value="1"/>
</dbReference>
<dbReference type="InterPro" id="IPR005872">
    <property type="entry name" value="SUI1_arc_bac"/>
</dbReference>
<sequence length="118" mass="12920">MGRKKSNDWKKRDGVVYSTADSYNFDLENEGSEQPLPPKQQNLKVLLDKKSRGGKQVTIVTGFIGQEDDLKSLGKDLKAKCGVGGNTKDGEILIQGDQREKVIDYLTGIGYKAKKSGG</sequence>
<evidence type="ECO:0000313" key="5">
    <source>
        <dbReference type="EMBL" id="AKP53780.1"/>
    </source>
</evidence>
<proteinExistence type="inferred from homology"/>
<evidence type="ECO:0000259" key="4">
    <source>
        <dbReference type="PROSITE" id="PS50296"/>
    </source>
</evidence>
<dbReference type="Pfam" id="PF01253">
    <property type="entry name" value="SUI1"/>
    <property type="match status" value="1"/>
</dbReference>
<dbReference type="GO" id="GO:0003743">
    <property type="term" value="F:translation initiation factor activity"/>
    <property type="evidence" value="ECO:0007669"/>
    <property type="project" value="UniProtKB-KW"/>
</dbReference>
<dbReference type="EMBL" id="CP012040">
    <property type="protein sequence ID" value="AKP53780.1"/>
    <property type="molecule type" value="Genomic_DNA"/>
</dbReference>
<dbReference type="RefSeq" id="WP_048643845.1">
    <property type="nucleotide sequence ID" value="NZ_CP012040.1"/>
</dbReference>
<evidence type="ECO:0000313" key="6">
    <source>
        <dbReference type="Proteomes" id="UP000036520"/>
    </source>
</evidence>
<evidence type="ECO:0000256" key="3">
    <source>
        <dbReference type="ARBA" id="ARBA00022917"/>
    </source>
</evidence>
<dbReference type="SUPFAM" id="SSF55159">
    <property type="entry name" value="eIF1-like"/>
    <property type="match status" value="1"/>
</dbReference>
<comment type="similarity">
    <text evidence="1">Belongs to the SUI1 family.</text>
</comment>
<keyword evidence="2" id="KW-0810">Translation regulation</keyword>
<dbReference type="InterPro" id="IPR050318">
    <property type="entry name" value="DENR/SUI1_TIF"/>
</dbReference>
<dbReference type="AlphaFoldDB" id="A0A0H4PL59"/>
<dbReference type="OrthoDB" id="9792915at2"/>
<feature type="domain" description="SUI1" evidence="4">
    <location>
        <begin position="44"/>
        <end position="110"/>
    </location>
</feature>
<dbReference type="GO" id="GO:0001731">
    <property type="term" value="P:formation of translation preinitiation complex"/>
    <property type="evidence" value="ECO:0007669"/>
    <property type="project" value="TreeGrafter"/>
</dbReference>
<dbReference type="STRING" id="320787.CA2015_4438"/>
<protein>
    <submittedName>
        <fullName evidence="5">Translation initiation factor SUI1</fullName>
    </submittedName>
</protein>
<gene>
    <name evidence="5" type="ORF">CA2015_4438</name>
</gene>
<evidence type="ECO:0000256" key="2">
    <source>
        <dbReference type="ARBA" id="ARBA00022845"/>
    </source>
</evidence>